<dbReference type="Pfam" id="PF08240">
    <property type="entry name" value="ADH_N"/>
    <property type="match status" value="1"/>
</dbReference>
<dbReference type="SUPFAM" id="SSF53901">
    <property type="entry name" value="Thiolase-like"/>
    <property type="match status" value="2"/>
</dbReference>
<dbReference type="Pfam" id="PF00109">
    <property type="entry name" value="ketoacyl-synt"/>
    <property type="match status" value="1"/>
</dbReference>
<dbReference type="GO" id="GO:0044550">
    <property type="term" value="P:secondary metabolite biosynthetic process"/>
    <property type="evidence" value="ECO:0007669"/>
    <property type="project" value="UniProtKB-ARBA"/>
</dbReference>
<dbReference type="Pfam" id="PF16197">
    <property type="entry name" value="KAsynt_C_assoc"/>
    <property type="match status" value="1"/>
</dbReference>
<dbReference type="InterPro" id="IPR014031">
    <property type="entry name" value="Ketoacyl_synth_C"/>
</dbReference>
<reference evidence="10 11" key="1">
    <citation type="submission" date="2017-12" db="EMBL/GenBank/DDBJ databases">
        <authorList>
            <consortium name="DOE Joint Genome Institute"/>
            <person name="Haridas S."/>
            <person name="Kjaerbolling I."/>
            <person name="Vesth T.C."/>
            <person name="Frisvad J.C."/>
            <person name="Nybo J.L."/>
            <person name="Theobald S."/>
            <person name="Kuo A."/>
            <person name="Bowyer P."/>
            <person name="Matsuda Y."/>
            <person name="Mondo S."/>
            <person name="Lyhne E.K."/>
            <person name="Kogle M.E."/>
            <person name="Clum A."/>
            <person name="Lipzen A."/>
            <person name="Salamov A."/>
            <person name="Ngan C.Y."/>
            <person name="Daum C."/>
            <person name="Chiniquy J."/>
            <person name="Barry K."/>
            <person name="LaButti K."/>
            <person name="Simmons B.A."/>
            <person name="Magnuson J.K."/>
            <person name="Mortensen U.H."/>
            <person name="Larsen T.O."/>
            <person name="Grigoriev I.V."/>
            <person name="Baker S.E."/>
            <person name="Andersen M.R."/>
            <person name="Nordberg H.P."/>
            <person name="Cantor M.N."/>
            <person name="Hua S.X."/>
        </authorList>
    </citation>
    <scope>NUCLEOTIDE SEQUENCE [LARGE SCALE GENOMIC DNA]</scope>
    <source>
        <strain evidence="10 11">CBS 102.13</strain>
    </source>
</reference>
<dbReference type="Pfam" id="PF00698">
    <property type="entry name" value="Acyl_transf_1"/>
    <property type="match status" value="1"/>
</dbReference>
<evidence type="ECO:0000313" key="10">
    <source>
        <dbReference type="EMBL" id="PLB40578.1"/>
    </source>
</evidence>
<feature type="active site" description="Proton donor; for dehydratase activity" evidence="6">
    <location>
        <position position="934"/>
    </location>
</feature>
<dbReference type="GO" id="GO:0032259">
    <property type="term" value="P:methylation"/>
    <property type="evidence" value="ECO:0007669"/>
    <property type="project" value="UniProtKB-KW"/>
</dbReference>
<dbReference type="InterPro" id="IPR057326">
    <property type="entry name" value="KR_dom"/>
</dbReference>
<dbReference type="InterPro" id="IPR050091">
    <property type="entry name" value="PKS_NRPS_Biosynth_Enz"/>
</dbReference>
<dbReference type="SUPFAM" id="SSF53335">
    <property type="entry name" value="S-adenosyl-L-methionine-dependent methyltransferases"/>
    <property type="match status" value="1"/>
</dbReference>
<dbReference type="InterPro" id="IPR009081">
    <property type="entry name" value="PP-bd_ACP"/>
</dbReference>
<dbReference type="SUPFAM" id="SSF51735">
    <property type="entry name" value="NAD(P)-binding Rossmann-fold domains"/>
    <property type="match status" value="2"/>
</dbReference>
<dbReference type="InterPro" id="IPR013968">
    <property type="entry name" value="PKS_KR"/>
</dbReference>
<dbReference type="InterPro" id="IPR016035">
    <property type="entry name" value="Acyl_Trfase/lysoPLipase"/>
</dbReference>
<evidence type="ECO:0000256" key="1">
    <source>
        <dbReference type="ARBA" id="ARBA00022450"/>
    </source>
</evidence>
<dbReference type="InterPro" id="IPR016036">
    <property type="entry name" value="Malonyl_transacylase_ACP-bd"/>
</dbReference>
<dbReference type="GO" id="GO:0004312">
    <property type="term" value="F:fatty acid synthase activity"/>
    <property type="evidence" value="ECO:0007669"/>
    <property type="project" value="TreeGrafter"/>
</dbReference>
<protein>
    <submittedName>
        <fullName evidence="10">Acyl transferase domain-domain-containing protein</fullName>
    </submittedName>
</protein>
<dbReference type="Pfam" id="PF14765">
    <property type="entry name" value="PS-DH"/>
    <property type="match status" value="1"/>
</dbReference>
<evidence type="ECO:0000259" key="9">
    <source>
        <dbReference type="PROSITE" id="PS52019"/>
    </source>
</evidence>
<keyword evidence="11" id="KW-1185">Reference proteome</keyword>
<dbReference type="InterPro" id="IPR014030">
    <property type="entry name" value="Ketoacyl_synth_N"/>
</dbReference>
<dbReference type="EMBL" id="KZ559124">
    <property type="protein sequence ID" value="PLB40578.1"/>
    <property type="molecule type" value="Genomic_DNA"/>
</dbReference>
<dbReference type="SMART" id="SM00825">
    <property type="entry name" value="PKS_KS"/>
    <property type="match status" value="1"/>
</dbReference>
<evidence type="ECO:0000256" key="5">
    <source>
        <dbReference type="ARBA" id="ARBA00023268"/>
    </source>
</evidence>
<dbReference type="RefSeq" id="XP_024674590.1">
    <property type="nucleotide sequence ID" value="XM_024820140.1"/>
</dbReference>
<keyword evidence="4 10" id="KW-0808">Transferase</keyword>
<dbReference type="InterPro" id="IPR049900">
    <property type="entry name" value="PKS_mFAS_DH"/>
</dbReference>
<keyword evidence="5" id="KW-0511">Multifunctional enzyme</keyword>
<evidence type="ECO:0000259" key="8">
    <source>
        <dbReference type="PROSITE" id="PS52004"/>
    </source>
</evidence>
<dbReference type="Pfam" id="PF21089">
    <property type="entry name" value="PKS_DH_N"/>
    <property type="match status" value="1"/>
</dbReference>
<evidence type="ECO:0000256" key="6">
    <source>
        <dbReference type="PROSITE-ProRule" id="PRU01363"/>
    </source>
</evidence>
<dbReference type="GO" id="GO:0008168">
    <property type="term" value="F:methyltransferase activity"/>
    <property type="evidence" value="ECO:0007669"/>
    <property type="project" value="UniProtKB-KW"/>
</dbReference>
<dbReference type="InterPro" id="IPR042104">
    <property type="entry name" value="PKS_dehydratase_sf"/>
</dbReference>
<feature type="domain" description="PKS/mFAS DH" evidence="9">
    <location>
        <begin position="735"/>
        <end position="1027"/>
    </location>
</feature>
<dbReference type="Proteomes" id="UP000234585">
    <property type="component" value="Unassembled WGS sequence"/>
</dbReference>
<dbReference type="STRING" id="41067.A0A2I2FIX1"/>
<dbReference type="GO" id="GO:0016491">
    <property type="term" value="F:oxidoreductase activity"/>
    <property type="evidence" value="ECO:0007669"/>
    <property type="project" value="InterPro"/>
</dbReference>
<dbReference type="CDD" id="cd00833">
    <property type="entry name" value="PKS"/>
    <property type="match status" value="1"/>
</dbReference>
<dbReference type="Gene3D" id="3.40.50.720">
    <property type="entry name" value="NAD(P)-binding Rossmann-like Domain"/>
    <property type="match status" value="2"/>
</dbReference>
<dbReference type="InterPro" id="IPR020807">
    <property type="entry name" value="PKS_DH"/>
</dbReference>
<feature type="domain" description="Carrier" evidence="7">
    <location>
        <begin position="2235"/>
        <end position="2310"/>
    </location>
</feature>
<dbReference type="GeneID" id="36527300"/>
<dbReference type="PANTHER" id="PTHR43775">
    <property type="entry name" value="FATTY ACID SYNTHASE"/>
    <property type="match status" value="1"/>
</dbReference>
<dbReference type="FunFam" id="3.40.50.720:FF:000209">
    <property type="entry name" value="Polyketide synthase Pks12"/>
    <property type="match status" value="1"/>
</dbReference>
<dbReference type="SMART" id="SM00827">
    <property type="entry name" value="PKS_AT"/>
    <property type="match status" value="1"/>
</dbReference>
<dbReference type="Gene3D" id="3.40.366.10">
    <property type="entry name" value="Malonyl-Coenzyme A Acyl Carrier Protein, domain 2"/>
    <property type="match status" value="1"/>
</dbReference>
<dbReference type="Pfam" id="PF08659">
    <property type="entry name" value="KR"/>
    <property type="match status" value="1"/>
</dbReference>
<dbReference type="Gene3D" id="3.40.47.10">
    <property type="match status" value="1"/>
</dbReference>
<feature type="region of interest" description="C-terminal hotdog fold" evidence="6">
    <location>
        <begin position="873"/>
        <end position="1027"/>
    </location>
</feature>
<dbReference type="Pfam" id="PF08242">
    <property type="entry name" value="Methyltransf_12"/>
    <property type="match status" value="1"/>
</dbReference>
<evidence type="ECO:0000313" key="11">
    <source>
        <dbReference type="Proteomes" id="UP000234585"/>
    </source>
</evidence>
<dbReference type="InterPro" id="IPR001227">
    <property type="entry name" value="Ac_transferase_dom_sf"/>
</dbReference>
<dbReference type="PROSITE" id="PS52004">
    <property type="entry name" value="KS3_2"/>
    <property type="match status" value="1"/>
</dbReference>
<dbReference type="Pfam" id="PF02801">
    <property type="entry name" value="Ketoacyl-synt_C"/>
    <property type="match status" value="1"/>
</dbReference>
<dbReference type="InterPro" id="IPR014043">
    <property type="entry name" value="Acyl_transferase_dom"/>
</dbReference>
<evidence type="ECO:0000256" key="3">
    <source>
        <dbReference type="ARBA" id="ARBA00022603"/>
    </source>
</evidence>
<dbReference type="InterPro" id="IPR032821">
    <property type="entry name" value="PKS_assoc"/>
</dbReference>
<dbReference type="SMART" id="SM00829">
    <property type="entry name" value="PKS_ER"/>
    <property type="match status" value="1"/>
</dbReference>
<dbReference type="GO" id="GO:1901336">
    <property type="term" value="P:lactone biosynthetic process"/>
    <property type="evidence" value="ECO:0007669"/>
    <property type="project" value="UniProtKB-ARBA"/>
</dbReference>
<dbReference type="InterPro" id="IPR011032">
    <property type="entry name" value="GroES-like_sf"/>
</dbReference>
<dbReference type="InterPro" id="IPR020843">
    <property type="entry name" value="ER"/>
</dbReference>
<organism evidence="10 11">
    <name type="scientific">Aspergillus candidus</name>
    <dbReference type="NCBI Taxonomy" id="41067"/>
    <lineage>
        <taxon>Eukaryota</taxon>
        <taxon>Fungi</taxon>
        <taxon>Dikarya</taxon>
        <taxon>Ascomycota</taxon>
        <taxon>Pezizomycotina</taxon>
        <taxon>Eurotiomycetes</taxon>
        <taxon>Eurotiomycetidae</taxon>
        <taxon>Eurotiales</taxon>
        <taxon>Aspergillaceae</taxon>
        <taxon>Aspergillus</taxon>
        <taxon>Aspergillus subgen. Circumdati</taxon>
    </lineage>
</organism>
<dbReference type="InterPro" id="IPR049551">
    <property type="entry name" value="PKS_DH_C"/>
</dbReference>
<keyword evidence="1" id="KW-0596">Phosphopantetheine</keyword>
<dbReference type="GO" id="GO:0006633">
    <property type="term" value="P:fatty acid biosynthetic process"/>
    <property type="evidence" value="ECO:0007669"/>
    <property type="project" value="TreeGrafter"/>
</dbReference>
<keyword evidence="2" id="KW-0597">Phosphoprotein</keyword>
<accession>A0A2I2FIX1</accession>
<gene>
    <name evidence="10" type="ORF">BDW47DRAFT_89081</name>
</gene>
<dbReference type="SMART" id="SM00826">
    <property type="entry name" value="PKS_DH"/>
    <property type="match status" value="1"/>
</dbReference>
<dbReference type="PROSITE" id="PS52019">
    <property type="entry name" value="PKS_MFAS_DH"/>
    <property type="match status" value="1"/>
</dbReference>
<dbReference type="CDD" id="cd05195">
    <property type="entry name" value="enoyl_red"/>
    <property type="match status" value="1"/>
</dbReference>
<sequence length="2322" mass="255858">MMNGRVGSDSKRSMTIQSACSASLVGLHQACQALRLGQCSAAIAAGTNIILSPTMTTTMVANRVLSLSGTCRTFDAQATGYGRGEAINAVYVKRLSDALRDHDPIRAVIRSTCTNFDGKTQRISHPSPTSQETLIRNAYRQAQIENLRDTGFFECHGTGTVVGDAVETSVVGKLFQGAGVTIGSVKPNVGHSEGASGLTSVIKAVLALEHRIIPPNVHFNTPSPRLGLAESKLQVPLEAIPWPEDRHERASVNCFGIGGSNAHVILDSAASFLSMDPPPLTSTDSELLFISAQSAESLNRRVGDLTRYLNHQPSTLHDLAYTLAVRREHLPHRAFAVAYPDVPVDPSNFHKLTYSSSTSNVAFVFTGQGAQWAGMGRALMHTHGCFTAVVDQMDEALQGLDDPPEWKLKEELAKDPILSRVQEVELSQALCTALQVGVVSVLAEWGIKFHSVVGHSSGEMAAAYAAGAITLQSAIILAYYRGKLAKTLEGLGTMASVGLSRPEVAPFLVDHVMVACENSPQNVTISGDSAQIDQVLAHIKSSNPETFCRKMAVRVPYHSEFMGRVAQAYQDAVARHIEHKTSMLPMFSSVTGETITKPGQLDATYWRRNLESPVLFSGAVQNLIQKTGHRQILIEIGPHSVLSAPIRQIVQSVTTTKHPPVYIPTLVRNDDDARSLLLSTAGHLVTMGLSVDLSAIIGPGRTLTNLPRYPWQHDTRYLKEGRPWQDWRLRPHRHHELLGSRTGESTALEPAWRNMLHLDNVPWLSEHVLQGQVTFPGAGYIAMAGEGIHQLHPDIMGYSLRNVHFKAPLLLSYDAIEVITRFNSIELADGVSSDWYGFSIAAYDGGSWNIHCQGQITPDHPEPLHCKVTCPFPRPVESKRWYQALHRRGLEYGPRFQGLQDITASPTGRIALGTVTDPLELHESRYAIHPCAIDQCLQLMGVAASSGIPNRLQMMYIPAMIERLYIAKGAPKMTVEVETWEGLRQGQCGNGIGMVDSRVVFSMQSGLLYALDSPAANGAPCLASRMDWKPDIDVLPSTGLLPEPHPNPDYEDTLKCGGFLCLMCIVVTAERIRHVQSEQPHLMKWKEWILTQAALITAGKHPSFVYLANWVERVTSEAPHIRRLKDELGTCEKKTTDSQEVLYPALPLWAQMHPNEMTEFVEKALKDPLATFGGHVFPCMLLIFSHCVEFMTGEQSALEYLMEDNSWKTLYESPAAETDWSHFLSLLCHSNPALRILEIGAGSGSATKRALPHLKSHTGVRMYSRYMFTDISSGFLEKAREMFDQEHMEYSTLDITRDPVEQGFEPHSFDLIIASNVLHATPSLNTTLQHVHTLLSANGRLLLQEIYPDMLYTDYIMGVLPGWWLGESDRRAEKPYVSPERWDQELRAAGFTGTDTTVYDVRPPCQSSATMISRPAVELVLPEKVTLVSHCPNEKWVADVEREFRSKGHTVQIARLDQVPQDEQNGVIILDDVKDSYFRDISHEAYLILRRFLCESKERRLLWVTQATQSVCQDPSAGMIHGLARALRHELHQDISVLEVDCVGADSAKTVYEVHAKIQKDRDTPHLDNEYEFALSGGVVHTCRAHWMALQAQRPSAVSPETPRKLRFSQFGRLDTLQWIPKAMKSELDCGQVEVDIAYVGLNFRDLMVSMGLVGNPDELGIEATGVVRRLGPGVTDFNVGDNVCMIGSGLLATRTVVPARNCVKYSEHISSQDMAAMWSVYITAIYALIHVGNVRQGQSVLVHSAAGGVGLASIHICQLLGAEVYATVGSEEKARHLVDNIGVPRDRIFCSRDESFLPSIMKVTNGRGVDVVLNSLAGKLLHASWECVAPYGKMIELGKRDFLTHGVLSMSPFLANRTFIGVDLFQISQDNSELHDSIKATLFQYFKEDKIRPIRPVKVFEAGEAENAFRHMQAGTHMGKIVIQMPTENNSLPCQTFPDALEFPNDASYLLVGGMGGIGRSVSTWMVENGARELVYLSRSAGESDSDQAFIRELEAQDCKVICVKGTVTDMADIRRALTQCTKRLAGVLQMALTLKDGAFEQMTYEEWMATLAPKVNGTWNLHHAVEGIILDFFVMFGSAVGTVGSLTQANYAAATSFLDAFVQYRRQHGLPASILNLGAVEDIGLLSQHQGYLQNAQTSCIPLLCEKDVLEGLSVAIQDSPSGSESGNLVVGLGYTKPMSETSVLPMWGQDVRFSLFSNLQSTVAVQAQAGDDELKSLLAEIEQCPSLLGKAETIVQFRRTMGKTCAENMMPGRELNEEQAANLVIDSLMAIQMKNWARRVTKVELSLPAISKANTVGGFSTLIVDHLRARHQQDEMITE</sequence>
<dbReference type="InterPro" id="IPR013154">
    <property type="entry name" value="ADH-like_N"/>
</dbReference>
<dbReference type="Gene3D" id="3.90.180.10">
    <property type="entry name" value="Medium-chain alcohol dehydrogenases, catalytic domain"/>
    <property type="match status" value="1"/>
</dbReference>
<dbReference type="Gene3D" id="3.10.129.110">
    <property type="entry name" value="Polyketide synthase dehydratase"/>
    <property type="match status" value="1"/>
</dbReference>
<dbReference type="PANTHER" id="PTHR43775:SF49">
    <property type="entry name" value="SYNTHASE, PUTATIVE (JCVI)-RELATED"/>
    <property type="match status" value="1"/>
</dbReference>
<dbReference type="Gene3D" id="3.30.70.3290">
    <property type="match status" value="1"/>
</dbReference>
<feature type="active site" description="Proton acceptor; for dehydratase activity" evidence="6">
    <location>
        <position position="767"/>
    </location>
</feature>
<dbReference type="Gene3D" id="3.40.50.150">
    <property type="entry name" value="Vaccinia Virus protein VP39"/>
    <property type="match status" value="1"/>
</dbReference>
<evidence type="ECO:0000256" key="4">
    <source>
        <dbReference type="ARBA" id="ARBA00022679"/>
    </source>
</evidence>
<keyword evidence="3" id="KW-0489">Methyltransferase</keyword>
<dbReference type="InterPro" id="IPR016039">
    <property type="entry name" value="Thiolase-like"/>
</dbReference>
<dbReference type="InterPro" id="IPR020841">
    <property type="entry name" value="PKS_Beta-ketoAc_synthase_dom"/>
</dbReference>
<evidence type="ECO:0000259" key="7">
    <source>
        <dbReference type="PROSITE" id="PS50075"/>
    </source>
</evidence>
<dbReference type="SUPFAM" id="SSF55048">
    <property type="entry name" value="Probable ACP-binding domain of malonyl-CoA ACP transacylase"/>
    <property type="match status" value="1"/>
</dbReference>
<dbReference type="CDD" id="cd02440">
    <property type="entry name" value="AdoMet_MTases"/>
    <property type="match status" value="1"/>
</dbReference>
<dbReference type="InterPro" id="IPR029063">
    <property type="entry name" value="SAM-dependent_MTases_sf"/>
</dbReference>
<dbReference type="SMART" id="SM00822">
    <property type="entry name" value="PKS_KR"/>
    <property type="match status" value="1"/>
</dbReference>
<evidence type="ECO:0000256" key="2">
    <source>
        <dbReference type="ARBA" id="ARBA00022553"/>
    </source>
</evidence>
<dbReference type="InterPro" id="IPR049552">
    <property type="entry name" value="PKS_DH_N"/>
</dbReference>
<dbReference type="InterPro" id="IPR013217">
    <property type="entry name" value="Methyltransf_12"/>
</dbReference>
<feature type="region of interest" description="N-terminal hotdog fold" evidence="6">
    <location>
        <begin position="735"/>
        <end position="863"/>
    </location>
</feature>
<feature type="domain" description="Ketosynthase family 3 (KS3)" evidence="8">
    <location>
        <begin position="1"/>
        <end position="268"/>
    </location>
</feature>
<name>A0A2I2FIX1_ASPCN</name>
<dbReference type="PROSITE" id="PS50075">
    <property type="entry name" value="CARRIER"/>
    <property type="match status" value="1"/>
</dbReference>
<proteinExistence type="predicted"/>
<dbReference type="OrthoDB" id="329835at2759"/>
<dbReference type="SUPFAM" id="SSF52151">
    <property type="entry name" value="FabD/lysophospholipase-like"/>
    <property type="match status" value="1"/>
</dbReference>
<dbReference type="SUPFAM" id="SSF50129">
    <property type="entry name" value="GroES-like"/>
    <property type="match status" value="1"/>
</dbReference>
<dbReference type="InterPro" id="IPR036291">
    <property type="entry name" value="NAD(P)-bd_dom_sf"/>
</dbReference>
<dbReference type="Pfam" id="PF13602">
    <property type="entry name" value="ADH_zinc_N_2"/>
    <property type="match status" value="1"/>
</dbReference>